<dbReference type="CDD" id="cd06261">
    <property type="entry name" value="TM_PBP2"/>
    <property type="match status" value="1"/>
</dbReference>
<evidence type="ECO:0000256" key="4">
    <source>
        <dbReference type="ARBA" id="ARBA00022692"/>
    </source>
</evidence>
<dbReference type="Pfam" id="PF19300">
    <property type="entry name" value="BPD_transp_1_N"/>
    <property type="match status" value="1"/>
</dbReference>
<feature type="transmembrane region" description="Helical" evidence="7">
    <location>
        <begin position="9"/>
        <end position="30"/>
    </location>
</feature>
<reference evidence="9 10" key="1">
    <citation type="journal article" date="2019" name="Nat. Microbiol.">
        <title>Mediterranean grassland soil C-N compound turnover is dependent on rainfall and depth, and is mediated by genomically divergent microorganisms.</title>
        <authorList>
            <person name="Diamond S."/>
            <person name="Andeer P.F."/>
            <person name="Li Z."/>
            <person name="Crits-Christoph A."/>
            <person name="Burstein D."/>
            <person name="Anantharaman K."/>
            <person name="Lane K.R."/>
            <person name="Thomas B.C."/>
            <person name="Pan C."/>
            <person name="Northen T.R."/>
            <person name="Banfield J.F."/>
        </authorList>
    </citation>
    <scope>NUCLEOTIDE SEQUENCE [LARGE SCALE GENOMIC DNA]</scope>
    <source>
        <strain evidence="9">NP_3</strain>
    </source>
</reference>
<feature type="transmembrane region" description="Helical" evidence="7">
    <location>
        <begin position="200"/>
        <end position="219"/>
    </location>
</feature>
<evidence type="ECO:0000256" key="6">
    <source>
        <dbReference type="ARBA" id="ARBA00023136"/>
    </source>
</evidence>
<keyword evidence="4 7" id="KW-0812">Transmembrane</keyword>
<dbReference type="AlphaFoldDB" id="A0A537JX21"/>
<organism evidence="9 10">
    <name type="scientific">Candidatus Segetimicrobium genomatis</name>
    <dbReference type="NCBI Taxonomy" id="2569760"/>
    <lineage>
        <taxon>Bacteria</taxon>
        <taxon>Bacillati</taxon>
        <taxon>Candidatus Sysuimicrobiota</taxon>
        <taxon>Candidatus Sysuimicrobiia</taxon>
        <taxon>Candidatus Sysuimicrobiales</taxon>
        <taxon>Candidatus Segetimicrobiaceae</taxon>
        <taxon>Candidatus Segetimicrobium</taxon>
    </lineage>
</organism>
<proteinExistence type="inferred from homology"/>
<evidence type="ECO:0000259" key="8">
    <source>
        <dbReference type="PROSITE" id="PS50928"/>
    </source>
</evidence>
<protein>
    <submittedName>
        <fullName evidence="9">ABC transporter permease</fullName>
    </submittedName>
</protein>
<dbReference type="GO" id="GO:0071916">
    <property type="term" value="F:dipeptide transmembrane transporter activity"/>
    <property type="evidence" value="ECO:0007669"/>
    <property type="project" value="TreeGrafter"/>
</dbReference>
<dbReference type="SUPFAM" id="SSF161098">
    <property type="entry name" value="MetI-like"/>
    <property type="match status" value="1"/>
</dbReference>
<comment type="subcellular location">
    <subcellularLocation>
        <location evidence="1 7">Cell membrane</location>
        <topology evidence="1 7">Multi-pass membrane protein</topology>
    </subcellularLocation>
</comment>
<dbReference type="GO" id="GO:0005886">
    <property type="term" value="C:plasma membrane"/>
    <property type="evidence" value="ECO:0007669"/>
    <property type="project" value="UniProtKB-SubCell"/>
</dbReference>
<evidence type="ECO:0000256" key="5">
    <source>
        <dbReference type="ARBA" id="ARBA00022989"/>
    </source>
</evidence>
<keyword evidence="5 7" id="KW-1133">Transmembrane helix</keyword>
<feature type="transmembrane region" description="Helical" evidence="7">
    <location>
        <begin position="103"/>
        <end position="124"/>
    </location>
</feature>
<keyword evidence="3" id="KW-1003">Cell membrane</keyword>
<evidence type="ECO:0000313" key="9">
    <source>
        <dbReference type="EMBL" id="TMI88034.1"/>
    </source>
</evidence>
<dbReference type="PROSITE" id="PS50928">
    <property type="entry name" value="ABC_TM1"/>
    <property type="match status" value="1"/>
</dbReference>
<evidence type="ECO:0000256" key="1">
    <source>
        <dbReference type="ARBA" id="ARBA00004651"/>
    </source>
</evidence>
<dbReference type="InterPro" id="IPR045621">
    <property type="entry name" value="BPD_transp_1_N"/>
</dbReference>
<name>A0A537JX21_9BACT</name>
<evidence type="ECO:0000256" key="3">
    <source>
        <dbReference type="ARBA" id="ARBA00022475"/>
    </source>
</evidence>
<evidence type="ECO:0000313" key="10">
    <source>
        <dbReference type="Proteomes" id="UP000318509"/>
    </source>
</evidence>
<feature type="transmembrane region" description="Helical" evidence="7">
    <location>
        <begin position="136"/>
        <end position="159"/>
    </location>
</feature>
<dbReference type="Pfam" id="PF00528">
    <property type="entry name" value="BPD_transp_1"/>
    <property type="match status" value="1"/>
</dbReference>
<feature type="transmembrane region" description="Helical" evidence="7">
    <location>
        <begin position="258"/>
        <end position="284"/>
    </location>
</feature>
<comment type="similarity">
    <text evidence="7">Belongs to the binding-protein-dependent transport system permease family.</text>
</comment>
<gene>
    <name evidence="9" type="ORF">E6H00_13805</name>
</gene>
<dbReference type="PANTHER" id="PTHR43163">
    <property type="entry name" value="DIPEPTIDE TRANSPORT SYSTEM PERMEASE PROTEIN DPPB-RELATED"/>
    <property type="match status" value="1"/>
</dbReference>
<dbReference type="Proteomes" id="UP000318509">
    <property type="component" value="Unassembled WGS sequence"/>
</dbReference>
<evidence type="ECO:0000256" key="2">
    <source>
        <dbReference type="ARBA" id="ARBA00022448"/>
    </source>
</evidence>
<sequence length="337" mass="35642">MGRYLLRRALLALPTLLGITLVTFLVSHLLPADLVLTTMGDRAAQNPGLVEAFRHRWGLDRPVIVQYAVYLGNLLRGDLGTSIATNRPVLAELGLSLPATAELATVALLAALAAGIALGVLASVTRDSAIDAAARAVSTIGVAIPTFWFAVLLVSTVYFRLGWAPPPGRLTAGATPPEPVTGMYLIDSLLRGRPDLFGDAASHMVLPAVVLATVGAGFVTRITRASMLEVLSNDYVRTARAKGLTGWAVVLRHALRNALIPVLTIGGTLYAQLMSGTVMTETIFSWPGLGRYAFSSAASLDFPAVMGVALVVGAIYVAVNLGVDLLYMLVNPRVRYQ</sequence>
<evidence type="ECO:0000256" key="7">
    <source>
        <dbReference type="RuleBase" id="RU363032"/>
    </source>
</evidence>
<dbReference type="InterPro" id="IPR035906">
    <property type="entry name" value="MetI-like_sf"/>
</dbReference>
<dbReference type="InterPro" id="IPR000515">
    <property type="entry name" value="MetI-like"/>
</dbReference>
<accession>A0A537JX21</accession>
<keyword evidence="2 7" id="KW-0813">Transport</keyword>
<keyword evidence="6 7" id="KW-0472">Membrane</keyword>
<feature type="transmembrane region" description="Helical" evidence="7">
    <location>
        <begin position="304"/>
        <end position="330"/>
    </location>
</feature>
<dbReference type="EMBL" id="VBAK01000146">
    <property type="protein sequence ID" value="TMI88034.1"/>
    <property type="molecule type" value="Genomic_DNA"/>
</dbReference>
<feature type="domain" description="ABC transmembrane type-1" evidence="8">
    <location>
        <begin position="97"/>
        <end position="327"/>
    </location>
</feature>
<dbReference type="Gene3D" id="1.10.3720.10">
    <property type="entry name" value="MetI-like"/>
    <property type="match status" value="1"/>
</dbReference>
<comment type="caution">
    <text evidence="9">The sequence shown here is derived from an EMBL/GenBank/DDBJ whole genome shotgun (WGS) entry which is preliminary data.</text>
</comment>
<dbReference type="PANTHER" id="PTHR43163:SF6">
    <property type="entry name" value="DIPEPTIDE TRANSPORT SYSTEM PERMEASE PROTEIN DPPB-RELATED"/>
    <property type="match status" value="1"/>
</dbReference>